<comment type="subcellular location">
    <subcellularLocation>
        <location evidence="1">Membrane</location>
    </subcellularLocation>
</comment>
<feature type="domain" description="PAS" evidence="8">
    <location>
        <begin position="47"/>
        <end position="77"/>
    </location>
</feature>
<dbReference type="Pfam" id="PF08447">
    <property type="entry name" value="PAS_3"/>
    <property type="match status" value="2"/>
</dbReference>
<comment type="similarity">
    <text evidence="4">Belongs to the methyl-accepting chemotaxis (MCP) protein family.</text>
</comment>
<dbReference type="InterPro" id="IPR001610">
    <property type="entry name" value="PAC"/>
</dbReference>
<evidence type="ECO:0000259" key="8">
    <source>
        <dbReference type="PROSITE" id="PS50112"/>
    </source>
</evidence>
<evidence type="ECO:0000256" key="4">
    <source>
        <dbReference type="ARBA" id="ARBA00029447"/>
    </source>
</evidence>
<protein>
    <submittedName>
        <fullName evidence="11">Methyl-accepting chemotaxis sensory transducer with Pas/Pac sensor</fullName>
    </submittedName>
</protein>
<dbReference type="PANTHER" id="PTHR43531">
    <property type="entry name" value="PROTEIN ICFG"/>
    <property type="match status" value="1"/>
</dbReference>
<dbReference type="RefSeq" id="WP_072893159.1">
    <property type="nucleotide sequence ID" value="NZ_FQWZ01000001.1"/>
</dbReference>
<evidence type="ECO:0000313" key="12">
    <source>
        <dbReference type="Proteomes" id="UP000199758"/>
    </source>
</evidence>
<dbReference type="SUPFAM" id="SSF58104">
    <property type="entry name" value="Methyl-accepting chemotaxis protein (MCP) signaling domain"/>
    <property type="match status" value="1"/>
</dbReference>
<dbReference type="InterPro" id="IPR004090">
    <property type="entry name" value="Chemotax_Me-accpt_rcpt"/>
</dbReference>
<feature type="compositionally biased region" description="Low complexity" evidence="6">
    <location>
        <begin position="618"/>
        <end position="636"/>
    </location>
</feature>
<dbReference type="PROSITE" id="PS50111">
    <property type="entry name" value="CHEMOTAXIS_TRANSDUC_2"/>
    <property type="match status" value="1"/>
</dbReference>
<feature type="region of interest" description="Disordered" evidence="6">
    <location>
        <begin position="618"/>
        <end position="666"/>
    </location>
</feature>
<evidence type="ECO:0000256" key="1">
    <source>
        <dbReference type="ARBA" id="ARBA00004370"/>
    </source>
</evidence>
<evidence type="ECO:0000256" key="3">
    <source>
        <dbReference type="ARBA" id="ARBA00023224"/>
    </source>
</evidence>
<feature type="domain" description="HAMP" evidence="10">
    <location>
        <begin position="276"/>
        <end position="329"/>
    </location>
</feature>
<dbReference type="Pfam" id="PF00015">
    <property type="entry name" value="MCPsignal"/>
    <property type="match status" value="1"/>
</dbReference>
<proteinExistence type="inferred from homology"/>
<dbReference type="PROSITE" id="PS50885">
    <property type="entry name" value="HAMP"/>
    <property type="match status" value="1"/>
</dbReference>
<evidence type="ECO:0000313" key="11">
    <source>
        <dbReference type="EMBL" id="SHG48289.1"/>
    </source>
</evidence>
<dbReference type="SUPFAM" id="SSF55785">
    <property type="entry name" value="PYP-like sensor domain (PAS domain)"/>
    <property type="match status" value="2"/>
</dbReference>
<evidence type="ECO:0000256" key="6">
    <source>
        <dbReference type="SAM" id="MobiDB-lite"/>
    </source>
</evidence>
<evidence type="ECO:0000259" key="9">
    <source>
        <dbReference type="PROSITE" id="PS50113"/>
    </source>
</evidence>
<dbReference type="Gene3D" id="3.30.450.20">
    <property type="entry name" value="PAS domain"/>
    <property type="match status" value="2"/>
</dbReference>
<dbReference type="FunFam" id="1.10.287.950:FF:000001">
    <property type="entry name" value="Methyl-accepting chemotaxis sensory transducer"/>
    <property type="match status" value="1"/>
</dbReference>
<dbReference type="GO" id="GO:0004888">
    <property type="term" value="F:transmembrane signaling receptor activity"/>
    <property type="evidence" value="ECO:0007669"/>
    <property type="project" value="InterPro"/>
</dbReference>
<dbReference type="Gene3D" id="1.10.287.950">
    <property type="entry name" value="Methyl-accepting chemotaxis protein"/>
    <property type="match status" value="1"/>
</dbReference>
<dbReference type="Proteomes" id="UP000199758">
    <property type="component" value="Unassembled WGS sequence"/>
</dbReference>
<dbReference type="NCBIfam" id="TIGR00229">
    <property type="entry name" value="sensory_box"/>
    <property type="match status" value="2"/>
</dbReference>
<organism evidence="11 12">
    <name type="scientific">Hydrocarboniphaga daqingensis</name>
    <dbReference type="NCBI Taxonomy" id="490188"/>
    <lineage>
        <taxon>Bacteria</taxon>
        <taxon>Pseudomonadati</taxon>
        <taxon>Pseudomonadota</taxon>
        <taxon>Gammaproteobacteria</taxon>
        <taxon>Nevskiales</taxon>
        <taxon>Nevskiaceae</taxon>
        <taxon>Hydrocarboniphaga</taxon>
    </lineage>
</organism>
<dbReference type="SMART" id="SM00091">
    <property type="entry name" value="PAS"/>
    <property type="match status" value="2"/>
</dbReference>
<dbReference type="PROSITE" id="PS50112">
    <property type="entry name" value="PAS"/>
    <property type="match status" value="2"/>
</dbReference>
<sequence length="666" mass="71065">MTGSSNQNIHQLSTGRSWRSWWSRLISSSQIRDLRAQAAAIDRSQAVVQFSVDGKILSCNQNFLDTMGYTRAEVIGQHHSMFVEPAYRASDAYRLFWEKLARGEYDAASYKRLAKGGREIWLQASYNPVFDGGHRPTKVIKYATEITEQTLRNADFEGQLDAIGKSQAVIEFSLDGRIQKANGLFLDVMGYTADEIIGRHHSMFVDRDERQSPGYRAFWDKLARGEHDTGRYQRFGKNGRSVWIQASYNPIFDRSGRPFKVVKYATDVTEQVMQARLLSEAVEQTQTVVDSACSGDLTVQIPMEGKTGAVAELCAGVNQLIDNMASVVGQIKQSTQAISLAATEIAAGNLDLSTRTEQTAASLEETASSMEELTSTVKQNADNAKQANQLVLGTVDVARRGGTVVGDVVKTMAEINESSRKIVDIITVIDSIAFQTNILALNAAVEAARAGEQGRGFAVVASEVRSLAQRSAGAAREIKTLIGDSVEKVGAGSRLVEQAGTTMDEIVISVKRVTDIMAEIAAASQEQSQGIEQVNRAVTQLDEVTQQNAALVEEASSAARSLEEQTVGLNGSVSHFVVSAAGPAASTAAPVAVVAARPVTGARSPSSPRAAVTKLVTRTARGAGSASTSNGGSVANRPARRSAGGGSSAAASAGGASGSEDQWTEF</sequence>
<dbReference type="OrthoDB" id="8744489at2"/>
<dbReference type="AlphaFoldDB" id="A0A1M5K714"/>
<accession>A0A1M5K714</accession>
<dbReference type="PRINTS" id="PR00260">
    <property type="entry name" value="CHEMTRNSDUCR"/>
</dbReference>
<feature type="domain" description="PAC" evidence="9">
    <location>
        <begin position="228"/>
        <end position="280"/>
    </location>
</feature>
<gene>
    <name evidence="11" type="ORF">SAMN04488068_0382</name>
</gene>
<evidence type="ECO:0000256" key="2">
    <source>
        <dbReference type="ARBA" id="ARBA00022481"/>
    </source>
</evidence>
<dbReference type="InterPro" id="IPR000014">
    <property type="entry name" value="PAS"/>
</dbReference>
<keyword evidence="2" id="KW-0488">Methylation</keyword>
<dbReference type="PANTHER" id="PTHR43531:SF14">
    <property type="entry name" value="METHYL-ACCEPTING CHEMOTAXIS PROTEIN I-RELATED"/>
    <property type="match status" value="1"/>
</dbReference>
<dbReference type="PROSITE" id="PS50113">
    <property type="entry name" value="PAC"/>
    <property type="match status" value="1"/>
</dbReference>
<dbReference type="InterPro" id="IPR035965">
    <property type="entry name" value="PAS-like_dom_sf"/>
</dbReference>
<dbReference type="InterPro" id="IPR013655">
    <property type="entry name" value="PAS_fold_3"/>
</dbReference>
<dbReference type="EMBL" id="FQWZ01000001">
    <property type="protein sequence ID" value="SHG48289.1"/>
    <property type="molecule type" value="Genomic_DNA"/>
</dbReference>
<dbReference type="InterPro" id="IPR000700">
    <property type="entry name" value="PAS-assoc_C"/>
</dbReference>
<keyword evidence="3 5" id="KW-0807">Transducer</keyword>
<dbReference type="GO" id="GO:0007165">
    <property type="term" value="P:signal transduction"/>
    <property type="evidence" value="ECO:0007669"/>
    <property type="project" value="UniProtKB-KW"/>
</dbReference>
<dbReference type="GO" id="GO:0005886">
    <property type="term" value="C:plasma membrane"/>
    <property type="evidence" value="ECO:0007669"/>
    <property type="project" value="TreeGrafter"/>
</dbReference>
<dbReference type="InterPro" id="IPR051310">
    <property type="entry name" value="MCP_chemotaxis"/>
</dbReference>
<dbReference type="GO" id="GO:0006935">
    <property type="term" value="P:chemotaxis"/>
    <property type="evidence" value="ECO:0007669"/>
    <property type="project" value="InterPro"/>
</dbReference>
<feature type="domain" description="PAS" evidence="8">
    <location>
        <begin position="169"/>
        <end position="199"/>
    </location>
</feature>
<reference evidence="11 12" key="1">
    <citation type="submission" date="2016-11" db="EMBL/GenBank/DDBJ databases">
        <authorList>
            <person name="Jaros S."/>
            <person name="Januszkiewicz K."/>
            <person name="Wedrychowicz H."/>
        </authorList>
    </citation>
    <scope>NUCLEOTIDE SEQUENCE [LARGE SCALE GENOMIC DNA]</scope>
    <source>
        <strain evidence="11 12">CGMCC 1.7049</strain>
    </source>
</reference>
<feature type="domain" description="Methyl-accepting transducer" evidence="7">
    <location>
        <begin position="334"/>
        <end position="563"/>
    </location>
</feature>
<dbReference type="STRING" id="490188.SAMN04488068_0382"/>
<dbReference type="InterPro" id="IPR003660">
    <property type="entry name" value="HAMP_dom"/>
</dbReference>
<evidence type="ECO:0000256" key="5">
    <source>
        <dbReference type="PROSITE-ProRule" id="PRU00284"/>
    </source>
</evidence>
<dbReference type="SMART" id="SM00283">
    <property type="entry name" value="MA"/>
    <property type="match status" value="1"/>
</dbReference>
<dbReference type="SMART" id="SM00086">
    <property type="entry name" value="PAC"/>
    <property type="match status" value="2"/>
</dbReference>
<evidence type="ECO:0000259" key="7">
    <source>
        <dbReference type="PROSITE" id="PS50111"/>
    </source>
</evidence>
<keyword evidence="12" id="KW-1185">Reference proteome</keyword>
<dbReference type="InterPro" id="IPR004089">
    <property type="entry name" value="MCPsignal_dom"/>
</dbReference>
<evidence type="ECO:0000259" key="10">
    <source>
        <dbReference type="PROSITE" id="PS50885"/>
    </source>
</evidence>
<name>A0A1M5K714_9GAMM</name>
<dbReference type="CDD" id="cd11386">
    <property type="entry name" value="MCP_signal"/>
    <property type="match status" value="1"/>
</dbReference>
<dbReference type="CDD" id="cd00130">
    <property type="entry name" value="PAS"/>
    <property type="match status" value="2"/>
</dbReference>